<dbReference type="AlphaFoldDB" id="A0AA88XS50"/>
<keyword evidence="2" id="KW-1185">Reference proteome</keyword>
<dbReference type="EMBL" id="VSWD01000012">
    <property type="protein sequence ID" value="KAK3086497.1"/>
    <property type="molecule type" value="Genomic_DNA"/>
</dbReference>
<evidence type="ECO:0000313" key="2">
    <source>
        <dbReference type="Proteomes" id="UP001186944"/>
    </source>
</evidence>
<dbReference type="PANTHER" id="PTHR34239:SF2">
    <property type="entry name" value="TRANSPOSABLE ELEMENT P TRANSPOSASE_THAP9 CONSERVED DOMAIN-CONTAINING PROTEIN"/>
    <property type="match status" value="1"/>
</dbReference>
<dbReference type="PANTHER" id="PTHR34239">
    <property type="entry name" value="APPLE DOMAIN-CONTAINING PROTEIN"/>
    <property type="match status" value="1"/>
</dbReference>
<gene>
    <name evidence="1" type="ORF">FSP39_019267</name>
</gene>
<protein>
    <submittedName>
        <fullName evidence="1">Uncharacterized protein</fullName>
    </submittedName>
</protein>
<evidence type="ECO:0000313" key="1">
    <source>
        <dbReference type="EMBL" id="KAK3086497.1"/>
    </source>
</evidence>
<reference evidence="1" key="1">
    <citation type="submission" date="2019-08" db="EMBL/GenBank/DDBJ databases">
        <title>The improved chromosome-level genome for the pearl oyster Pinctada fucata martensii using PacBio sequencing and Hi-C.</title>
        <authorList>
            <person name="Zheng Z."/>
        </authorList>
    </citation>
    <scope>NUCLEOTIDE SEQUENCE</scope>
    <source>
        <strain evidence="1">ZZ-2019</strain>
        <tissue evidence="1">Adductor muscle</tissue>
    </source>
</reference>
<sequence>MKSVELLSHADYELNMRRRECLKNDIDKEKYLGLFSQNVPVNENLFGGDINKRLDDIEKANKVDDKAMTKRRRPCGFSSYRGRRFNLYNTSHGQGEGKLHLF</sequence>
<organism evidence="1 2">
    <name type="scientific">Pinctada imbricata</name>
    <name type="common">Atlantic pearl-oyster</name>
    <name type="synonym">Pinctada martensii</name>
    <dbReference type="NCBI Taxonomy" id="66713"/>
    <lineage>
        <taxon>Eukaryota</taxon>
        <taxon>Metazoa</taxon>
        <taxon>Spiralia</taxon>
        <taxon>Lophotrochozoa</taxon>
        <taxon>Mollusca</taxon>
        <taxon>Bivalvia</taxon>
        <taxon>Autobranchia</taxon>
        <taxon>Pteriomorphia</taxon>
        <taxon>Pterioida</taxon>
        <taxon>Pterioidea</taxon>
        <taxon>Pteriidae</taxon>
        <taxon>Pinctada</taxon>
    </lineage>
</organism>
<proteinExistence type="predicted"/>
<comment type="caution">
    <text evidence="1">The sequence shown here is derived from an EMBL/GenBank/DDBJ whole genome shotgun (WGS) entry which is preliminary data.</text>
</comment>
<name>A0AA88XS50_PINIB</name>
<accession>A0AA88XS50</accession>
<dbReference type="Proteomes" id="UP001186944">
    <property type="component" value="Unassembled WGS sequence"/>
</dbReference>